<evidence type="ECO:0000313" key="2">
    <source>
        <dbReference type="Proteomes" id="UP000521017"/>
    </source>
</evidence>
<gene>
    <name evidence="1" type="ORF">HDF25_003170</name>
</gene>
<comment type="caution">
    <text evidence="1">The sequence shown here is derived from an EMBL/GenBank/DDBJ whole genome shotgun (WGS) entry which is preliminary data.</text>
</comment>
<dbReference type="EMBL" id="JACHCC010000008">
    <property type="protein sequence ID" value="MBB6501007.1"/>
    <property type="molecule type" value="Genomic_DNA"/>
</dbReference>
<protein>
    <submittedName>
        <fullName evidence="1">Uncharacterized protein</fullName>
    </submittedName>
</protein>
<sequence length="80" mass="9929">MRPILYLPMKSKALNKPKVIYCYLLGLYSFRPVNYFFMLPSLFAFEWFFEFLFISERKFYSCIHYDFFICFVNMKCYIHP</sequence>
<proteinExistence type="predicted"/>
<reference evidence="1 2" key="1">
    <citation type="submission" date="2020-08" db="EMBL/GenBank/DDBJ databases">
        <title>Genomic Encyclopedia of Type Strains, Phase IV (KMG-V): Genome sequencing to study the core and pangenomes of soil and plant-associated prokaryotes.</title>
        <authorList>
            <person name="Whitman W."/>
        </authorList>
    </citation>
    <scope>NUCLEOTIDE SEQUENCE [LARGE SCALE GENOMIC DNA]</scope>
    <source>
        <strain evidence="1 2">M2T3</strain>
    </source>
</reference>
<dbReference type="AlphaFoldDB" id="A0A7X0J611"/>
<accession>A0A7X0J611</accession>
<organism evidence="1 2">
    <name type="scientific">Pedobacter cryoconitis</name>
    <dbReference type="NCBI Taxonomy" id="188932"/>
    <lineage>
        <taxon>Bacteria</taxon>
        <taxon>Pseudomonadati</taxon>
        <taxon>Bacteroidota</taxon>
        <taxon>Sphingobacteriia</taxon>
        <taxon>Sphingobacteriales</taxon>
        <taxon>Sphingobacteriaceae</taxon>
        <taxon>Pedobacter</taxon>
    </lineage>
</organism>
<name>A0A7X0J611_9SPHI</name>
<dbReference type="Proteomes" id="UP000521017">
    <property type="component" value="Unassembled WGS sequence"/>
</dbReference>
<evidence type="ECO:0000313" key="1">
    <source>
        <dbReference type="EMBL" id="MBB6501007.1"/>
    </source>
</evidence>